<accession>A0ABS5PRM9</accession>
<organism evidence="2 3">
    <name type="scientific">Fusibacter paucivorans</name>
    <dbReference type="NCBI Taxonomy" id="76009"/>
    <lineage>
        <taxon>Bacteria</taxon>
        <taxon>Bacillati</taxon>
        <taxon>Bacillota</taxon>
        <taxon>Clostridia</taxon>
        <taxon>Eubacteriales</taxon>
        <taxon>Eubacteriales Family XII. Incertae Sedis</taxon>
        <taxon>Fusibacter</taxon>
    </lineage>
</organism>
<dbReference type="CDD" id="cd07713">
    <property type="entry name" value="DHPS-like_MBL-fold"/>
    <property type="match status" value="1"/>
</dbReference>
<dbReference type="InterPro" id="IPR036866">
    <property type="entry name" value="RibonucZ/Hydroxyglut_hydro"/>
</dbReference>
<keyword evidence="3" id="KW-1185">Reference proteome</keyword>
<evidence type="ECO:0000259" key="1">
    <source>
        <dbReference type="Pfam" id="PF00753"/>
    </source>
</evidence>
<dbReference type="Pfam" id="PF00753">
    <property type="entry name" value="Lactamase_B"/>
    <property type="match status" value="1"/>
</dbReference>
<comment type="caution">
    <text evidence="2">The sequence shown here is derived from an EMBL/GenBank/DDBJ whole genome shotgun (WGS) entry which is preliminary data.</text>
</comment>
<gene>
    <name evidence="2" type="ORF">KHM83_14135</name>
</gene>
<feature type="domain" description="Metallo-beta-lactamase" evidence="1">
    <location>
        <begin position="21"/>
        <end position="89"/>
    </location>
</feature>
<sequence>MKLTVLMDNHTHINEYYLGEPAACYYLEDGDRRILFDVGYSDAFLQNAAKMGIDLGTVDTIAFSHGHDDHTRGLQYLKDKIDLQSVKVVAHPLCFQPKQAEGNDVGAPYNTAEMAKMCELSLTKEPMKLSDHITFLGEIPRLNDFEKPKLKSQINIDGNWEDDALIDDTALVYDSADGLWIITGCSHSGICNITEYAKQIFKTERIAGIIGGFHLFEVNEQVIKTIDYFEANKVAQLYPSHCVSFKAKAKIHERHPIHEVGVGLTMQWD</sequence>
<dbReference type="InterPro" id="IPR001279">
    <property type="entry name" value="Metallo-B-lactamas"/>
</dbReference>
<reference evidence="2 3" key="1">
    <citation type="submission" date="2021-05" db="EMBL/GenBank/DDBJ databases">
        <title>Fusibacter ferrireducens sp. nov., an anaerobic, sulfur- and Fe-reducing bacterium isolated from the mangrove sediment.</title>
        <authorList>
            <person name="Qiu D."/>
        </authorList>
    </citation>
    <scope>NUCLEOTIDE SEQUENCE [LARGE SCALE GENOMIC DNA]</scope>
    <source>
        <strain evidence="2 3">DSM 12116</strain>
    </source>
</reference>
<protein>
    <submittedName>
        <fullName evidence="2">MBL fold metallo-hydrolase</fullName>
    </submittedName>
</protein>
<dbReference type="PANTHER" id="PTHR13754:SF18">
    <property type="entry name" value="7,8-DIHYDROPTERIN-6-METHYL-4-(BETA-D-RIBOFURANOSYL)-AMINOBENZENE-5'-PHOSPHATE SYNTHASE"/>
    <property type="match status" value="1"/>
</dbReference>
<dbReference type="Proteomes" id="UP000746471">
    <property type="component" value="Unassembled WGS sequence"/>
</dbReference>
<dbReference type="RefSeq" id="WP_213237682.1">
    <property type="nucleotide sequence ID" value="NZ_JAHBCL010000026.1"/>
</dbReference>
<dbReference type="PANTHER" id="PTHR13754">
    <property type="entry name" value="METALLO-BETA-LACTAMASE SUPERFAMILY PROTEIN"/>
    <property type="match status" value="1"/>
</dbReference>
<evidence type="ECO:0000313" key="3">
    <source>
        <dbReference type="Proteomes" id="UP000746471"/>
    </source>
</evidence>
<proteinExistence type="predicted"/>
<dbReference type="InterPro" id="IPR052926">
    <property type="entry name" value="Metallo-beta-lactamase_dom"/>
</dbReference>
<dbReference type="EMBL" id="JAHBCL010000026">
    <property type="protein sequence ID" value="MBS7527820.1"/>
    <property type="molecule type" value="Genomic_DNA"/>
</dbReference>
<name>A0ABS5PRM9_9FIRM</name>
<dbReference type="InterPro" id="IPR041712">
    <property type="entry name" value="DHPS-like_MBL-fold"/>
</dbReference>
<dbReference type="SUPFAM" id="SSF56281">
    <property type="entry name" value="Metallo-hydrolase/oxidoreductase"/>
    <property type="match status" value="1"/>
</dbReference>
<dbReference type="Gene3D" id="3.60.15.10">
    <property type="entry name" value="Ribonuclease Z/Hydroxyacylglutathione hydrolase-like"/>
    <property type="match status" value="1"/>
</dbReference>
<evidence type="ECO:0000313" key="2">
    <source>
        <dbReference type="EMBL" id="MBS7527820.1"/>
    </source>
</evidence>